<evidence type="ECO:0000313" key="1">
    <source>
        <dbReference type="EMBL" id="MBW86611.1"/>
    </source>
</evidence>
<dbReference type="AlphaFoldDB" id="A0A2P2IZI5"/>
<organism evidence="1">
    <name type="scientific">Rhizophora mucronata</name>
    <name type="common">Asiatic mangrove</name>
    <dbReference type="NCBI Taxonomy" id="61149"/>
    <lineage>
        <taxon>Eukaryota</taxon>
        <taxon>Viridiplantae</taxon>
        <taxon>Streptophyta</taxon>
        <taxon>Embryophyta</taxon>
        <taxon>Tracheophyta</taxon>
        <taxon>Spermatophyta</taxon>
        <taxon>Magnoliopsida</taxon>
        <taxon>eudicotyledons</taxon>
        <taxon>Gunneridae</taxon>
        <taxon>Pentapetalae</taxon>
        <taxon>rosids</taxon>
        <taxon>fabids</taxon>
        <taxon>Malpighiales</taxon>
        <taxon>Rhizophoraceae</taxon>
        <taxon>Rhizophora</taxon>
    </lineage>
</organism>
<dbReference type="EMBL" id="GGEC01006128">
    <property type="protein sequence ID" value="MBW86611.1"/>
    <property type="molecule type" value="Transcribed_RNA"/>
</dbReference>
<name>A0A2P2IZI5_RHIMU</name>
<accession>A0A2P2IZI5</accession>
<sequence>MNVELDAKALTQPILRNSASRTSLFLFNYLYLSRKCSTC</sequence>
<protein>
    <submittedName>
        <fullName evidence="1">Uncharacterized protein</fullName>
    </submittedName>
</protein>
<reference evidence="1" key="1">
    <citation type="submission" date="2018-02" db="EMBL/GenBank/DDBJ databases">
        <title>Rhizophora mucronata_Transcriptome.</title>
        <authorList>
            <person name="Meera S.P."/>
            <person name="Sreeshan A."/>
            <person name="Augustine A."/>
        </authorList>
    </citation>
    <scope>NUCLEOTIDE SEQUENCE</scope>
    <source>
        <tissue evidence="1">Leaf</tissue>
    </source>
</reference>
<proteinExistence type="predicted"/>